<dbReference type="PANTHER" id="PTHR32322:SF2">
    <property type="entry name" value="EAMA DOMAIN-CONTAINING PROTEIN"/>
    <property type="match status" value="1"/>
</dbReference>
<keyword evidence="3 5" id="KW-1133">Transmembrane helix</keyword>
<feature type="domain" description="EamA" evidence="6">
    <location>
        <begin position="6"/>
        <end position="141"/>
    </location>
</feature>
<feature type="non-terminal residue" evidence="7">
    <location>
        <position position="154"/>
    </location>
</feature>
<accession>X1VLQ8</accession>
<feature type="transmembrane region" description="Helical" evidence="5">
    <location>
        <begin position="129"/>
        <end position="151"/>
    </location>
</feature>
<evidence type="ECO:0000256" key="4">
    <source>
        <dbReference type="ARBA" id="ARBA00023136"/>
    </source>
</evidence>
<dbReference type="PANTHER" id="PTHR32322">
    <property type="entry name" value="INNER MEMBRANE TRANSPORTER"/>
    <property type="match status" value="1"/>
</dbReference>
<evidence type="ECO:0000259" key="6">
    <source>
        <dbReference type="Pfam" id="PF00892"/>
    </source>
</evidence>
<feature type="transmembrane region" description="Helical" evidence="5">
    <location>
        <begin position="95"/>
        <end position="117"/>
    </location>
</feature>
<dbReference type="InterPro" id="IPR050638">
    <property type="entry name" value="AA-Vitamin_Transporters"/>
</dbReference>
<evidence type="ECO:0000256" key="2">
    <source>
        <dbReference type="ARBA" id="ARBA00022692"/>
    </source>
</evidence>
<dbReference type="AlphaFoldDB" id="X1VLQ8"/>
<feature type="transmembrane region" description="Helical" evidence="5">
    <location>
        <begin position="35"/>
        <end position="55"/>
    </location>
</feature>
<dbReference type="SUPFAM" id="SSF103481">
    <property type="entry name" value="Multidrug resistance efflux transporter EmrE"/>
    <property type="match status" value="1"/>
</dbReference>
<comment type="subcellular location">
    <subcellularLocation>
        <location evidence="1">Membrane</location>
        <topology evidence="1">Multi-pass membrane protein</topology>
    </subcellularLocation>
</comment>
<feature type="transmembrane region" description="Helical" evidence="5">
    <location>
        <begin position="71"/>
        <end position="89"/>
    </location>
</feature>
<keyword evidence="2 5" id="KW-0812">Transmembrane</keyword>
<comment type="caution">
    <text evidence="7">The sequence shown here is derived from an EMBL/GenBank/DDBJ whole genome shotgun (WGS) entry which is preliminary data.</text>
</comment>
<evidence type="ECO:0000256" key="3">
    <source>
        <dbReference type="ARBA" id="ARBA00022989"/>
    </source>
</evidence>
<organism evidence="7">
    <name type="scientific">marine sediment metagenome</name>
    <dbReference type="NCBI Taxonomy" id="412755"/>
    <lineage>
        <taxon>unclassified sequences</taxon>
        <taxon>metagenomes</taxon>
        <taxon>ecological metagenomes</taxon>
    </lineage>
</organism>
<dbReference type="InterPro" id="IPR037185">
    <property type="entry name" value="EmrE-like"/>
</dbReference>
<name>X1VLQ8_9ZZZZ</name>
<reference evidence="7" key="1">
    <citation type="journal article" date="2014" name="Front. Microbiol.">
        <title>High frequency of phylogenetically diverse reductive dehalogenase-homologous genes in deep subseafloor sedimentary metagenomes.</title>
        <authorList>
            <person name="Kawai M."/>
            <person name="Futagami T."/>
            <person name="Toyoda A."/>
            <person name="Takaki Y."/>
            <person name="Nishi S."/>
            <person name="Hori S."/>
            <person name="Arai W."/>
            <person name="Tsubouchi T."/>
            <person name="Morono Y."/>
            <person name="Uchiyama I."/>
            <person name="Ito T."/>
            <person name="Fujiyama A."/>
            <person name="Inagaki F."/>
            <person name="Takami H."/>
        </authorList>
    </citation>
    <scope>NUCLEOTIDE SEQUENCE</scope>
    <source>
        <strain evidence="7">Expedition CK06-06</strain>
    </source>
</reference>
<gene>
    <name evidence="7" type="ORF">S12H4_43614</name>
</gene>
<dbReference type="GO" id="GO:0016020">
    <property type="term" value="C:membrane"/>
    <property type="evidence" value="ECO:0007669"/>
    <property type="project" value="UniProtKB-SubCell"/>
</dbReference>
<sequence>MDAKKTGILAILGASLMWAVEPVFAKLAYANSDYLQTSAIRAIVVALVALLYVFFTGRRNLKVTSKQFSKLFYIAIAGTIFADLLYFFALKKISVLNAVLLGHMQPIFIILIGFFFLKEDKLTRFDYAGIFIMIIAAVFVTTKTLENLFVIKLG</sequence>
<keyword evidence="4 5" id="KW-0472">Membrane</keyword>
<proteinExistence type="predicted"/>
<evidence type="ECO:0000256" key="5">
    <source>
        <dbReference type="SAM" id="Phobius"/>
    </source>
</evidence>
<dbReference type="InterPro" id="IPR000620">
    <property type="entry name" value="EamA_dom"/>
</dbReference>
<evidence type="ECO:0000313" key="7">
    <source>
        <dbReference type="EMBL" id="GAJ09280.1"/>
    </source>
</evidence>
<protein>
    <recommendedName>
        <fullName evidence="6">EamA domain-containing protein</fullName>
    </recommendedName>
</protein>
<dbReference type="EMBL" id="BARW01026786">
    <property type="protein sequence ID" value="GAJ09280.1"/>
    <property type="molecule type" value="Genomic_DNA"/>
</dbReference>
<dbReference type="Pfam" id="PF00892">
    <property type="entry name" value="EamA"/>
    <property type="match status" value="1"/>
</dbReference>
<evidence type="ECO:0000256" key="1">
    <source>
        <dbReference type="ARBA" id="ARBA00004141"/>
    </source>
</evidence>